<evidence type="ECO:0000256" key="11">
    <source>
        <dbReference type="ARBA" id="ARBA00023098"/>
    </source>
</evidence>
<dbReference type="RefSeq" id="WP_147092544.1">
    <property type="nucleotide sequence ID" value="NZ_BJVC01000001.1"/>
</dbReference>
<dbReference type="EMBL" id="BJVC01000001">
    <property type="protein sequence ID" value="GEL01625.1"/>
    <property type="molecule type" value="Genomic_DNA"/>
</dbReference>
<evidence type="ECO:0000313" key="14">
    <source>
        <dbReference type="EMBL" id="GEL01625.1"/>
    </source>
</evidence>
<name>A0A511BMY7_9PROT</name>
<accession>A0A511BMY7</accession>
<keyword evidence="11 13" id="KW-0443">Lipid metabolism</keyword>
<evidence type="ECO:0000256" key="12">
    <source>
        <dbReference type="ARBA" id="ARBA00029757"/>
    </source>
</evidence>
<keyword evidence="5 13" id="KW-0444">Lipid biosynthesis</keyword>
<comment type="pathway">
    <text evidence="2 13">Glycolipid biosynthesis; lipid IV(A) biosynthesis; lipid IV(A) from (3R)-3-hydroxytetradecanoyl-[acyl-carrier-protein] and UDP-N-acetyl-alpha-D-glucosamine: step 6/6.</text>
</comment>
<dbReference type="GO" id="GO:0009245">
    <property type="term" value="P:lipid A biosynthetic process"/>
    <property type="evidence" value="ECO:0007669"/>
    <property type="project" value="UniProtKB-UniRule"/>
</dbReference>
<keyword evidence="7 13" id="KW-0808">Transferase</keyword>
<dbReference type="Proteomes" id="UP000321405">
    <property type="component" value="Unassembled WGS sequence"/>
</dbReference>
<evidence type="ECO:0000256" key="1">
    <source>
        <dbReference type="ARBA" id="ARBA00002274"/>
    </source>
</evidence>
<evidence type="ECO:0000256" key="9">
    <source>
        <dbReference type="ARBA" id="ARBA00022777"/>
    </source>
</evidence>
<dbReference type="GO" id="GO:0005524">
    <property type="term" value="F:ATP binding"/>
    <property type="evidence" value="ECO:0007669"/>
    <property type="project" value="UniProtKB-UniRule"/>
</dbReference>
<dbReference type="HAMAP" id="MF_00409">
    <property type="entry name" value="LpxK"/>
    <property type="match status" value="1"/>
</dbReference>
<dbReference type="InterPro" id="IPR003758">
    <property type="entry name" value="LpxK"/>
</dbReference>
<gene>
    <name evidence="13 14" type="primary">lpxK</name>
    <name evidence="14" type="ORF">SSA02_07880</name>
</gene>
<reference evidence="14 15" key="1">
    <citation type="submission" date="2019-07" db="EMBL/GenBank/DDBJ databases">
        <title>Whole genome shotgun sequence of Swaminathania salitolerans NBRC 104436.</title>
        <authorList>
            <person name="Hosoyama A."/>
            <person name="Uohara A."/>
            <person name="Ohji S."/>
            <person name="Ichikawa N."/>
        </authorList>
    </citation>
    <scope>NUCLEOTIDE SEQUENCE [LARGE SCALE GENOMIC DNA]</scope>
    <source>
        <strain evidence="14 15">NBRC 104436</strain>
    </source>
</reference>
<evidence type="ECO:0000313" key="15">
    <source>
        <dbReference type="Proteomes" id="UP000321405"/>
    </source>
</evidence>
<comment type="catalytic activity">
    <reaction evidence="13">
        <text>a lipid A disaccharide + ATP = a lipid IVA + ADP + H(+)</text>
        <dbReference type="Rhea" id="RHEA:67840"/>
        <dbReference type="ChEBI" id="CHEBI:15378"/>
        <dbReference type="ChEBI" id="CHEBI:30616"/>
        <dbReference type="ChEBI" id="CHEBI:176343"/>
        <dbReference type="ChEBI" id="CHEBI:176425"/>
        <dbReference type="ChEBI" id="CHEBI:456216"/>
        <dbReference type="EC" id="2.7.1.130"/>
    </reaction>
</comment>
<evidence type="ECO:0000256" key="5">
    <source>
        <dbReference type="ARBA" id="ARBA00022516"/>
    </source>
</evidence>
<dbReference type="PANTHER" id="PTHR42724">
    <property type="entry name" value="TETRAACYLDISACCHARIDE 4'-KINASE"/>
    <property type="match status" value="1"/>
</dbReference>
<evidence type="ECO:0000256" key="3">
    <source>
        <dbReference type="ARBA" id="ARBA00012071"/>
    </source>
</evidence>
<dbReference type="GO" id="GO:0005886">
    <property type="term" value="C:plasma membrane"/>
    <property type="evidence" value="ECO:0007669"/>
    <property type="project" value="TreeGrafter"/>
</dbReference>
<keyword evidence="9 13" id="KW-0418">Kinase</keyword>
<evidence type="ECO:0000256" key="8">
    <source>
        <dbReference type="ARBA" id="ARBA00022741"/>
    </source>
</evidence>
<comment type="function">
    <text evidence="1 13">Transfers the gamma-phosphate of ATP to the 4'-position of a tetraacyldisaccharide 1-phosphate intermediate (termed DS-1-P) to form tetraacyldisaccharide 1,4'-bis-phosphate (lipid IVA).</text>
</comment>
<proteinExistence type="inferred from homology"/>
<dbReference type="GO" id="GO:0009244">
    <property type="term" value="P:lipopolysaccharide core region biosynthetic process"/>
    <property type="evidence" value="ECO:0007669"/>
    <property type="project" value="TreeGrafter"/>
</dbReference>
<keyword evidence="6 13" id="KW-0441">Lipid A biosynthesis</keyword>
<keyword evidence="10 13" id="KW-0067">ATP-binding</keyword>
<feature type="binding site" evidence="13">
    <location>
        <begin position="57"/>
        <end position="64"/>
    </location>
    <ligand>
        <name>ATP</name>
        <dbReference type="ChEBI" id="CHEBI:30616"/>
    </ligand>
</feature>
<comment type="caution">
    <text evidence="14">The sequence shown here is derived from an EMBL/GenBank/DDBJ whole genome shotgun (WGS) entry which is preliminary data.</text>
</comment>
<dbReference type="PANTHER" id="PTHR42724:SF1">
    <property type="entry name" value="TETRAACYLDISACCHARIDE 4'-KINASE, MITOCHONDRIAL-RELATED"/>
    <property type="match status" value="1"/>
</dbReference>
<evidence type="ECO:0000256" key="7">
    <source>
        <dbReference type="ARBA" id="ARBA00022679"/>
    </source>
</evidence>
<evidence type="ECO:0000256" key="10">
    <source>
        <dbReference type="ARBA" id="ARBA00022840"/>
    </source>
</evidence>
<dbReference type="EC" id="2.7.1.130" evidence="3 13"/>
<dbReference type="AlphaFoldDB" id="A0A511BMY7"/>
<protein>
    <recommendedName>
        <fullName evidence="4 13">Tetraacyldisaccharide 4'-kinase</fullName>
        <ecNumber evidence="3 13">2.7.1.130</ecNumber>
    </recommendedName>
    <alternativeName>
        <fullName evidence="12 13">Lipid A 4'-kinase</fullName>
    </alternativeName>
</protein>
<evidence type="ECO:0000256" key="4">
    <source>
        <dbReference type="ARBA" id="ARBA00016436"/>
    </source>
</evidence>
<dbReference type="Pfam" id="PF02606">
    <property type="entry name" value="LpxK"/>
    <property type="match status" value="1"/>
</dbReference>
<organism evidence="14 15">
    <name type="scientific">Swaminathania salitolerans</name>
    <dbReference type="NCBI Taxonomy" id="182838"/>
    <lineage>
        <taxon>Bacteria</taxon>
        <taxon>Pseudomonadati</taxon>
        <taxon>Pseudomonadota</taxon>
        <taxon>Alphaproteobacteria</taxon>
        <taxon>Acetobacterales</taxon>
        <taxon>Acetobacteraceae</taxon>
        <taxon>Swaminathania</taxon>
    </lineage>
</organism>
<evidence type="ECO:0000256" key="13">
    <source>
        <dbReference type="HAMAP-Rule" id="MF_00409"/>
    </source>
</evidence>
<dbReference type="GO" id="GO:0009029">
    <property type="term" value="F:lipid-A 4'-kinase activity"/>
    <property type="evidence" value="ECO:0007669"/>
    <property type="project" value="UniProtKB-UniRule"/>
</dbReference>
<keyword evidence="8 13" id="KW-0547">Nucleotide-binding</keyword>
<sequence length="330" mass="36224">MRITREAPQFWRRSTLPWPARVLLPFSWAFGAAAALRRLRSTTARVDIPVLCCGNLSMGGTGKTILVRDLATRLAARGARPHILSRGYGGRLTGPIRVDTQHHDARDVGDEPLMLAQDFPVWIGADRAATARLAREAGAGCLLMDDGLQNLTLHQDLRLVTVDGGVGLGNGRVFPAGPLREPANQGFARADAIILIGRDETGMAARLPENLPFLAARLIPEATIRRLPGRQVIAFAGIGRPQKFFDMLIEAGVTPVRTLSFPDHHTYSERDCRRLSALARQPGISLVTTRKDLVKLPDWLRSDVIAIDVELLWSDPQAPERLLDRLGLTQ</sequence>
<dbReference type="OrthoDB" id="9766423at2"/>
<dbReference type="NCBIfam" id="TIGR00682">
    <property type="entry name" value="lpxK"/>
    <property type="match status" value="1"/>
</dbReference>
<keyword evidence="15" id="KW-1185">Reference proteome</keyword>
<comment type="similarity">
    <text evidence="13">Belongs to the LpxK family.</text>
</comment>
<dbReference type="UniPathway" id="UPA00359">
    <property type="reaction ID" value="UER00482"/>
</dbReference>
<evidence type="ECO:0000256" key="6">
    <source>
        <dbReference type="ARBA" id="ARBA00022556"/>
    </source>
</evidence>
<dbReference type="SUPFAM" id="SSF52540">
    <property type="entry name" value="P-loop containing nucleoside triphosphate hydrolases"/>
    <property type="match status" value="1"/>
</dbReference>
<dbReference type="InterPro" id="IPR027417">
    <property type="entry name" value="P-loop_NTPase"/>
</dbReference>
<evidence type="ECO:0000256" key="2">
    <source>
        <dbReference type="ARBA" id="ARBA00004870"/>
    </source>
</evidence>